<evidence type="ECO:0000313" key="10">
    <source>
        <dbReference type="EMBL" id="AQS51587.1"/>
    </source>
</evidence>
<accession>A0A1U9K0M9</accession>
<keyword evidence="6 9" id="KW-1133">Transmembrane helix</keyword>
<dbReference type="KEGG" id="phn:PAEH1_08460"/>
<feature type="transmembrane region" description="Helical" evidence="9">
    <location>
        <begin position="62"/>
        <end position="85"/>
    </location>
</feature>
<dbReference type="InterPro" id="IPR052157">
    <property type="entry name" value="BCAA_transport_permease"/>
</dbReference>
<evidence type="ECO:0000256" key="5">
    <source>
        <dbReference type="ARBA" id="ARBA00022970"/>
    </source>
</evidence>
<evidence type="ECO:0000256" key="7">
    <source>
        <dbReference type="ARBA" id="ARBA00023136"/>
    </source>
</evidence>
<dbReference type="GO" id="GO:0006865">
    <property type="term" value="P:amino acid transport"/>
    <property type="evidence" value="ECO:0007669"/>
    <property type="project" value="UniProtKB-KW"/>
</dbReference>
<feature type="transmembrane region" description="Helical" evidence="9">
    <location>
        <begin position="6"/>
        <end position="28"/>
    </location>
</feature>
<evidence type="ECO:0000313" key="11">
    <source>
        <dbReference type="EMBL" id="HJH23918.1"/>
    </source>
</evidence>
<comment type="subcellular location">
    <subcellularLocation>
        <location evidence="1">Cell membrane</location>
        <topology evidence="1">Multi-pass membrane protein</topology>
    </subcellularLocation>
</comment>
<dbReference type="InterPro" id="IPR001851">
    <property type="entry name" value="ABC_transp_permease"/>
</dbReference>
<organism evidence="10 12">
    <name type="scientific">Paenalcaligenes hominis</name>
    <dbReference type="NCBI Taxonomy" id="643674"/>
    <lineage>
        <taxon>Bacteria</taxon>
        <taxon>Pseudomonadati</taxon>
        <taxon>Pseudomonadota</taxon>
        <taxon>Betaproteobacteria</taxon>
        <taxon>Burkholderiales</taxon>
        <taxon>Alcaligenaceae</taxon>
        <taxon>Paenalcaligenes</taxon>
    </lineage>
</organism>
<evidence type="ECO:0000256" key="4">
    <source>
        <dbReference type="ARBA" id="ARBA00022692"/>
    </source>
</evidence>
<name>A0A1U9K0M9_9BURK</name>
<dbReference type="EMBL" id="CP019697">
    <property type="protein sequence ID" value="AQS51587.1"/>
    <property type="molecule type" value="Genomic_DNA"/>
</dbReference>
<dbReference type="Pfam" id="PF02653">
    <property type="entry name" value="BPD_transp_2"/>
    <property type="match status" value="1"/>
</dbReference>
<gene>
    <name evidence="11" type="ORF">K8U84_05115</name>
    <name evidence="10" type="ORF">PAEH1_08460</name>
</gene>
<feature type="transmembrane region" description="Helical" evidence="9">
    <location>
        <begin position="258"/>
        <end position="279"/>
    </location>
</feature>
<dbReference type="Proteomes" id="UP000189369">
    <property type="component" value="Chromosome"/>
</dbReference>
<reference evidence="11" key="3">
    <citation type="submission" date="2021-09" db="EMBL/GenBank/DDBJ databases">
        <authorList>
            <person name="Gilroy R."/>
        </authorList>
    </citation>
    <scope>NUCLEOTIDE SEQUENCE</scope>
    <source>
        <strain evidence="11">CHK175-13533</strain>
    </source>
</reference>
<keyword evidence="3" id="KW-1003">Cell membrane</keyword>
<feature type="transmembrane region" description="Helical" evidence="9">
    <location>
        <begin position="97"/>
        <end position="115"/>
    </location>
</feature>
<dbReference type="RefSeq" id="WP_077734159.1">
    <property type="nucleotide sequence ID" value="NZ_DYTQ01000059.1"/>
</dbReference>
<dbReference type="PANTHER" id="PTHR11795:SF442">
    <property type="entry name" value="ABC TRANSPORTER ATP-BINDING PROTEIN"/>
    <property type="match status" value="1"/>
</dbReference>
<evidence type="ECO:0000256" key="9">
    <source>
        <dbReference type="SAM" id="Phobius"/>
    </source>
</evidence>
<dbReference type="GO" id="GO:0005886">
    <property type="term" value="C:plasma membrane"/>
    <property type="evidence" value="ECO:0007669"/>
    <property type="project" value="UniProtKB-SubCell"/>
</dbReference>
<dbReference type="STRING" id="643674.PAEH1_08460"/>
<feature type="transmembrane region" description="Helical" evidence="9">
    <location>
        <begin position="135"/>
        <end position="161"/>
    </location>
</feature>
<evidence type="ECO:0000256" key="2">
    <source>
        <dbReference type="ARBA" id="ARBA00022448"/>
    </source>
</evidence>
<dbReference type="Proteomes" id="UP000700248">
    <property type="component" value="Unassembled WGS sequence"/>
</dbReference>
<keyword evidence="5" id="KW-0029">Amino-acid transport</keyword>
<feature type="transmembrane region" description="Helical" evidence="9">
    <location>
        <begin position="35"/>
        <end position="56"/>
    </location>
</feature>
<dbReference type="GO" id="GO:0022857">
    <property type="term" value="F:transmembrane transporter activity"/>
    <property type="evidence" value="ECO:0007669"/>
    <property type="project" value="InterPro"/>
</dbReference>
<evidence type="ECO:0000256" key="6">
    <source>
        <dbReference type="ARBA" id="ARBA00022989"/>
    </source>
</evidence>
<evidence type="ECO:0000313" key="12">
    <source>
        <dbReference type="Proteomes" id="UP000189369"/>
    </source>
</evidence>
<dbReference type="PANTHER" id="PTHR11795">
    <property type="entry name" value="BRANCHED-CHAIN AMINO ACID TRANSPORT SYSTEM PERMEASE PROTEIN LIVH"/>
    <property type="match status" value="1"/>
</dbReference>
<dbReference type="EMBL" id="DYTQ01000059">
    <property type="protein sequence ID" value="HJH23918.1"/>
    <property type="molecule type" value="Genomic_DNA"/>
</dbReference>
<evidence type="ECO:0000256" key="1">
    <source>
        <dbReference type="ARBA" id="ARBA00004651"/>
    </source>
</evidence>
<protein>
    <submittedName>
        <fullName evidence="10">Branched-chain amino acid ABC transporter permease</fullName>
    </submittedName>
</protein>
<keyword evidence="4 9" id="KW-0812">Transmembrane</keyword>
<evidence type="ECO:0000256" key="3">
    <source>
        <dbReference type="ARBA" id="ARBA00022475"/>
    </source>
</evidence>
<sequence>MLLNLAGVLFDGVAYGSLLFLMSVGLSVTMGLMNFVNLAHGAFAMIGGYLFIQLLSVLGVPFLLALVLVFIAAAAIGWVLERTLYQRLYQATPLDQVLFSIGLTFMAVAMATFVWGPTQRSVQLPEWLTGQLHLAGLSVGVYRVFLILVVCVITLALWLLIERTRFGAKIRASVDNQVAAKGLGINVHQVFSLTFALGSGLGGLGGALGVDVLGLDPSFPLKYMVYFLIVVAVGGAGTIRGPLVAALVLGIFDVAGKYYAPNIGAFMIYGLMVVLLLLFPRGLIVRRS</sequence>
<feature type="transmembrane region" description="Helical" evidence="9">
    <location>
        <begin position="225"/>
        <end position="252"/>
    </location>
</feature>
<dbReference type="OrthoDB" id="9807115at2"/>
<dbReference type="CDD" id="cd06582">
    <property type="entry name" value="TM_PBP1_LivH_like"/>
    <property type="match status" value="1"/>
</dbReference>
<reference evidence="10 12" key="1">
    <citation type="submission" date="2017-01" db="EMBL/GenBank/DDBJ databases">
        <title>Complete Genome Sequence of Paenalcaligenes hominis, Isolated from a paraplegic Patient with neurogenic bladder.</title>
        <authorList>
            <person name="Mukhopadhyay R."/>
            <person name="Joaquin J."/>
            <person name="Hogue R."/>
            <person name="Kilaru A."/>
            <person name="Jospin G."/>
            <person name="Mars K."/>
            <person name="Eisen J.A."/>
            <person name="Chaturvedi V."/>
        </authorList>
    </citation>
    <scope>NUCLEOTIDE SEQUENCE [LARGE SCALE GENOMIC DNA]</scope>
    <source>
        <strain evidence="10 12">15S00501</strain>
    </source>
</reference>
<proteinExistence type="inferred from homology"/>
<comment type="similarity">
    <text evidence="8">Belongs to the binding-protein-dependent transport system permease family. LivHM subfamily.</text>
</comment>
<dbReference type="AlphaFoldDB" id="A0A1U9K0M9"/>
<keyword evidence="7 9" id="KW-0472">Membrane</keyword>
<evidence type="ECO:0000256" key="8">
    <source>
        <dbReference type="ARBA" id="ARBA00037998"/>
    </source>
</evidence>
<reference evidence="11" key="2">
    <citation type="journal article" date="2021" name="PeerJ">
        <title>Extensive microbial diversity within the chicken gut microbiome revealed by metagenomics and culture.</title>
        <authorList>
            <person name="Gilroy R."/>
            <person name="Ravi A."/>
            <person name="Getino M."/>
            <person name="Pursley I."/>
            <person name="Horton D.L."/>
            <person name="Alikhan N.F."/>
            <person name="Baker D."/>
            <person name="Gharbi K."/>
            <person name="Hall N."/>
            <person name="Watson M."/>
            <person name="Adriaenssens E.M."/>
            <person name="Foster-Nyarko E."/>
            <person name="Jarju S."/>
            <person name="Secka A."/>
            <person name="Antonio M."/>
            <person name="Oren A."/>
            <person name="Chaudhuri R.R."/>
            <person name="La Ragione R."/>
            <person name="Hildebrand F."/>
            <person name="Pallen M.J."/>
        </authorList>
    </citation>
    <scope>NUCLEOTIDE SEQUENCE</scope>
    <source>
        <strain evidence="11">CHK175-13533</strain>
    </source>
</reference>
<keyword evidence="2" id="KW-0813">Transport</keyword>